<dbReference type="GO" id="GO:0000166">
    <property type="term" value="F:nucleotide binding"/>
    <property type="evidence" value="ECO:0007669"/>
    <property type="project" value="InterPro"/>
</dbReference>
<keyword evidence="6" id="KW-0239">DNA-directed DNA polymerase</keyword>
<geneLocation type="mitochondrion" evidence="10"/>
<sequence>MDMRKNLTISRLALNIFNHKYKELKNMPQIKNDRLYSFIREGLYGGVTSVYYPYGENLYYYDVNSLYPAMALDNFIGGTDISFLYNYGEEELKLEDLFGFFKAEVEMDKMQMDKMQMGLLPLRTKDKGLMFPVGKFNGVW</sequence>
<evidence type="ECO:0000256" key="7">
    <source>
        <dbReference type="ARBA" id="ARBA00023125"/>
    </source>
</evidence>
<comment type="caution">
    <text evidence="10">The sequence shown here is derived from an EMBL/GenBank/DDBJ whole genome shotgun (WGS) entry which is preliminary data.</text>
</comment>
<dbReference type="InterPro" id="IPR043502">
    <property type="entry name" value="DNA/RNA_pol_sf"/>
</dbReference>
<keyword evidence="5" id="KW-0235">DNA replication</keyword>
<keyword evidence="12" id="KW-1185">Reference proteome</keyword>
<evidence type="ECO:0000313" key="12">
    <source>
        <dbReference type="Proteomes" id="UP001360560"/>
    </source>
</evidence>
<evidence type="ECO:0000313" key="10">
    <source>
        <dbReference type="EMBL" id="GMM39086.1"/>
    </source>
</evidence>
<feature type="domain" description="DNA-directed DNA polymerase family B mitochondria/virus" evidence="9">
    <location>
        <begin position="4"/>
        <end position="140"/>
    </location>
</feature>
<dbReference type="InterPro" id="IPR023211">
    <property type="entry name" value="DNA_pol_palm_dom_sf"/>
</dbReference>
<accession>A0AAV5QWI7</accession>
<dbReference type="GO" id="GO:0003887">
    <property type="term" value="F:DNA-directed DNA polymerase activity"/>
    <property type="evidence" value="ECO:0007669"/>
    <property type="project" value="UniProtKB-KW"/>
</dbReference>
<evidence type="ECO:0000256" key="1">
    <source>
        <dbReference type="ARBA" id="ARBA00005755"/>
    </source>
</evidence>
<keyword evidence="7" id="KW-0238">DNA-binding</keyword>
<dbReference type="EC" id="2.7.7.7" evidence="2"/>
<dbReference type="GO" id="GO:0003677">
    <property type="term" value="F:DNA binding"/>
    <property type="evidence" value="ECO:0007669"/>
    <property type="project" value="UniProtKB-KW"/>
</dbReference>
<reference evidence="10" key="2">
    <citation type="submission" date="2023-06" db="EMBL/GenBank/DDBJ databases">
        <authorList>
            <person name="Mure A."/>
            <person name="Hattori Y."/>
        </authorList>
    </citation>
    <scope>NUCLEOTIDE SEQUENCE</scope>
    <source>
        <strain evidence="10">SC-9</strain>
    </source>
</reference>
<dbReference type="GO" id="GO:0006260">
    <property type="term" value="P:DNA replication"/>
    <property type="evidence" value="ECO:0007669"/>
    <property type="project" value="UniProtKB-KW"/>
</dbReference>
<feature type="non-terminal residue" evidence="10">
    <location>
        <position position="140"/>
    </location>
</feature>
<keyword evidence="4" id="KW-0548">Nucleotidyltransferase</keyword>
<proteinExistence type="inferred from homology"/>
<comment type="similarity">
    <text evidence="1">Belongs to the DNA polymerase type-B family.</text>
</comment>
<evidence type="ECO:0000256" key="6">
    <source>
        <dbReference type="ARBA" id="ARBA00022932"/>
    </source>
</evidence>
<dbReference type="AlphaFoldDB" id="A0AAV5QWI7"/>
<dbReference type="Gene3D" id="3.90.1600.10">
    <property type="entry name" value="Palm domain of DNA polymerase"/>
    <property type="match status" value="1"/>
</dbReference>
<dbReference type="InterPro" id="IPR004868">
    <property type="entry name" value="DNA-dir_DNA_pol_B_mt/vir"/>
</dbReference>
<dbReference type="Proteomes" id="UP001360560">
    <property type="component" value="Unassembled WGS sequence"/>
</dbReference>
<evidence type="ECO:0000256" key="8">
    <source>
        <dbReference type="ARBA" id="ARBA00049244"/>
    </source>
</evidence>
<evidence type="ECO:0000256" key="3">
    <source>
        <dbReference type="ARBA" id="ARBA00022679"/>
    </source>
</evidence>
<keyword evidence="10" id="KW-0496">Mitochondrion</keyword>
<reference evidence="10 12" key="1">
    <citation type="journal article" date="2023" name="Elife">
        <title>Identification of key yeast species and microbe-microbe interactions impacting larval growth of Drosophila in the wild.</title>
        <authorList>
            <person name="Mure A."/>
            <person name="Sugiura Y."/>
            <person name="Maeda R."/>
            <person name="Honda K."/>
            <person name="Sakurai N."/>
            <person name="Takahashi Y."/>
            <person name="Watada M."/>
            <person name="Katoh T."/>
            <person name="Gotoh A."/>
            <person name="Gotoh Y."/>
            <person name="Taniguchi I."/>
            <person name="Nakamura K."/>
            <person name="Hayashi T."/>
            <person name="Katayama T."/>
            <person name="Uemura T."/>
            <person name="Hattori Y."/>
        </authorList>
    </citation>
    <scope>NUCLEOTIDE SEQUENCE [LARGE SCALE GENOMIC DNA]</scope>
    <source>
        <strain evidence="10 12">SC-9</strain>
    </source>
</reference>
<evidence type="ECO:0000256" key="5">
    <source>
        <dbReference type="ARBA" id="ARBA00022705"/>
    </source>
</evidence>
<organism evidence="10 12">
    <name type="scientific">Saccharomycopsis crataegensis</name>
    <dbReference type="NCBI Taxonomy" id="43959"/>
    <lineage>
        <taxon>Eukaryota</taxon>
        <taxon>Fungi</taxon>
        <taxon>Dikarya</taxon>
        <taxon>Ascomycota</taxon>
        <taxon>Saccharomycotina</taxon>
        <taxon>Saccharomycetes</taxon>
        <taxon>Saccharomycopsidaceae</taxon>
        <taxon>Saccharomycopsis</taxon>
    </lineage>
</organism>
<protein>
    <recommendedName>
        <fullName evidence="2">DNA-directed DNA polymerase</fullName>
        <ecNumber evidence="2">2.7.7.7</ecNumber>
    </recommendedName>
</protein>
<dbReference type="RefSeq" id="XP_064856081.1">
    <property type="nucleotide sequence ID" value="XM_065000009.1"/>
</dbReference>
<dbReference type="SUPFAM" id="SSF56672">
    <property type="entry name" value="DNA/RNA polymerases"/>
    <property type="match status" value="1"/>
</dbReference>
<dbReference type="EMBL" id="BTFZ01000021">
    <property type="protein sequence ID" value="GMM39086.1"/>
    <property type="molecule type" value="Genomic_DNA"/>
</dbReference>
<dbReference type="Pfam" id="PF03175">
    <property type="entry name" value="DNA_pol_B_2"/>
    <property type="match status" value="1"/>
</dbReference>
<evidence type="ECO:0000259" key="9">
    <source>
        <dbReference type="Pfam" id="PF03175"/>
    </source>
</evidence>
<name>A0AAV5QWI7_9ASCO</name>
<dbReference type="EMBL" id="BTFZ01000021">
    <property type="protein sequence ID" value="GMM39099.1"/>
    <property type="molecule type" value="Genomic_DNA"/>
</dbReference>
<gene>
    <name evidence="10" type="ORF">DASC09_054600</name>
    <name evidence="11" type="ORF">DASC09_054730</name>
</gene>
<keyword evidence="3" id="KW-0808">Transferase</keyword>
<evidence type="ECO:0000256" key="2">
    <source>
        <dbReference type="ARBA" id="ARBA00012417"/>
    </source>
</evidence>
<evidence type="ECO:0000313" key="11">
    <source>
        <dbReference type="EMBL" id="GMM39099.1"/>
    </source>
</evidence>
<comment type="catalytic activity">
    <reaction evidence="8">
        <text>DNA(n) + a 2'-deoxyribonucleoside 5'-triphosphate = DNA(n+1) + diphosphate</text>
        <dbReference type="Rhea" id="RHEA:22508"/>
        <dbReference type="Rhea" id="RHEA-COMP:17339"/>
        <dbReference type="Rhea" id="RHEA-COMP:17340"/>
        <dbReference type="ChEBI" id="CHEBI:33019"/>
        <dbReference type="ChEBI" id="CHEBI:61560"/>
        <dbReference type="ChEBI" id="CHEBI:173112"/>
        <dbReference type="EC" id="2.7.7.7"/>
    </reaction>
</comment>
<evidence type="ECO:0000256" key="4">
    <source>
        <dbReference type="ARBA" id="ARBA00022695"/>
    </source>
</evidence>